<evidence type="ECO:0000256" key="1">
    <source>
        <dbReference type="SAM" id="MobiDB-lite"/>
    </source>
</evidence>
<proteinExistence type="predicted"/>
<dbReference type="AlphaFoldDB" id="A0A0A9CC85"/>
<evidence type="ECO:0000313" key="2">
    <source>
        <dbReference type="EMBL" id="JAD73181.1"/>
    </source>
</evidence>
<reference evidence="2" key="1">
    <citation type="submission" date="2014-09" db="EMBL/GenBank/DDBJ databases">
        <authorList>
            <person name="Magalhaes I.L.F."/>
            <person name="Oliveira U."/>
            <person name="Santos F.R."/>
            <person name="Vidigal T.H.D.A."/>
            <person name="Brescovit A.D."/>
            <person name="Santos A.J."/>
        </authorList>
    </citation>
    <scope>NUCLEOTIDE SEQUENCE</scope>
    <source>
        <tissue evidence="2">Shoot tissue taken approximately 20 cm above the soil surface</tissue>
    </source>
</reference>
<feature type="compositionally biased region" description="Basic residues" evidence="1">
    <location>
        <begin position="87"/>
        <end position="103"/>
    </location>
</feature>
<name>A0A0A9CC85_ARUDO</name>
<feature type="compositionally biased region" description="Pro residues" evidence="1">
    <location>
        <begin position="34"/>
        <end position="43"/>
    </location>
</feature>
<organism evidence="2">
    <name type="scientific">Arundo donax</name>
    <name type="common">Giant reed</name>
    <name type="synonym">Donax arundinaceus</name>
    <dbReference type="NCBI Taxonomy" id="35708"/>
    <lineage>
        <taxon>Eukaryota</taxon>
        <taxon>Viridiplantae</taxon>
        <taxon>Streptophyta</taxon>
        <taxon>Embryophyta</taxon>
        <taxon>Tracheophyta</taxon>
        <taxon>Spermatophyta</taxon>
        <taxon>Magnoliopsida</taxon>
        <taxon>Liliopsida</taxon>
        <taxon>Poales</taxon>
        <taxon>Poaceae</taxon>
        <taxon>PACMAD clade</taxon>
        <taxon>Arundinoideae</taxon>
        <taxon>Arundineae</taxon>
        <taxon>Arundo</taxon>
    </lineage>
</organism>
<accession>A0A0A9CC85</accession>
<dbReference type="EMBL" id="GBRH01224714">
    <property type="protein sequence ID" value="JAD73181.1"/>
    <property type="molecule type" value="Transcribed_RNA"/>
</dbReference>
<sequence length="177" mass="19223">MAPDAVDRRPHDVLQPAAASGLLPPPQRSSRPPMVAPPRPPRPARGTCSSLPPPPPRTGAPVHSSTFGIPRGPRASASLHLDASGKPQHRGRVPSFAFHRHPSQPRYRCSASRPRRPSPQTATCATSSWRIWSVSSSRHVARRHAHPAPRPRLGVAHFASSPRSTRPAWTPLRLICT</sequence>
<protein>
    <submittedName>
        <fullName evidence="2">Uncharacterized protein</fullName>
    </submittedName>
</protein>
<feature type="region of interest" description="Disordered" evidence="1">
    <location>
        <begin position="1"/>
        <end position="122"/>
    </location>
</feature>
<feature type="compositionally biased region" description="Basic and acidic residues" evidence="1">
    <location>
        <begin position="1"/>
        <end position="12"/>
    </location>
</feature>
<reference evidence="2" key="2">
    <citation type="journal article" date="2015" name="Data Brief">
        <title>Shoot transcriptome of the giant reed, Arundo donax.</title>
        <authorList>
            <person name="Barrero R.A."/>
            <person name="Guerrero F.D."/>
            <person name="Moolhuijzen P."/>
            <person name="Goolsby J.A."/>
            <person name="Tidwell J."/>
            <person name="Bellgard S.E."/>
            <person name="Bellgard M.I."/>
        </authorList>
    </citation>
    <scope>NUCLEOTIDE SEQUENCE</scope>
    <source>
        <tissue evidence="2">Shoot tissue taken approximately 20 cm above the soil surface</tissue>
    </source>
</reference>